<dbReference type="Gene3D" id="3.40.30.10">
    <property type="entry name" value="Glutaredoxin"/>
    <property type="match status" value="1"/>
</dbReference>
<protein>
    <submittedName>
        <fullName evidence="2">TlpA family protein disulfide reductase</fullName>
    </submittedName>
</protein>
<proteinExistence type="predicted"/>
<evidence type="ECO:0000313" key="2">
    <source>
        <dbReference type="EMBL" id="TJZ61781.1"/>
    </source>
</evidence>
<dbReference type="PANTHER" id="PTHR42852:SF13">
    <property type="entry name" value="PROTEIN DIPZ"/>
    <property type="match status" value="1"/>
</dbReference>
<gene>
    <name evidence="2" type="ORF">FAZ15_04495</name>
</gene>
<feature type="domain" description="Thioredoxin" evidence="1">
    <location>
        <begin position="22"/>
        <end position="165"/>
    </location>
</feature>
<dbReference type="Proteomes" id="UP000306808">
    <property type="component" value="Unassembled WGS sequence"/>
</dbReference>
<dbReference type="InterPro" id="IPR013740">
    <property type="entry name" value="Redoxin"/>
</dbReference>
<dbReference type="InterPro" id="IPR036249">
    <property type="entry name" value="Thioredoxin-like_sf"/>
</dbReference>
<dbReference type="InterPro" id="IPR050553">
    <property type="entry name" value="Thioredoxin_ResA/DsbE_sf"/>
</dbReference>
<comment type="caution">
    <text evidence="2">The sequence shown here is derived from an EMBL/GenBank/DDBJ whole genome shotgun (WGS) entry which is preliminary data.</text>
</comment>
<dbReference type="Pfam" id="PF08534">
    <property type="entry name" value="Redoxin"/>
    <property type="match status" value="1"/>
</dbReference>
<organism evidence="2 3">
    <name type="scientific">Sphingobacterium olei</name>
    <dbReference type="NCBI Taxonomy" id="2571155"/>
    <lineage>
        <taxon>Bacteria</taxon>
        <taxon>Pseudomonadati</taxon>
        <taxon>Bacteroidota</taxon>
        <taxon>Sphingobacteriia</taxon>
        <taxon>Sphingobacteriales</taxon>
        <taxon>Sphingobacteriaceae</taxon>
        <taxon>Sphingobacterium</taxon>
    </lineage>
</organism>
<keyword evidence="3" id="KW-1185">Reference proteome</keyword>
<dbReference type="SUPFAM" id="SSF52833">
    <property type="entry name" value="Thioredoxin-like"/>
    <property type="match status" value="1"/>
</dbReference>
<dbReference type="PANTHER" id="PTHR42852">
    <property type="entry name" value="THIOL:DISULFIDE INTERCHANGE PROTEIN DSBE"/>
    <property type="match status" value="1"/>
</dbReference>
<dbReference type="InterPro" id="IPR013766">
    <property type="entry name" value="Thioredoxin_domain"/>
</dbReference>
<sequence length="171" mass="19615">MKLVYIAVIVLGMLPQLYGQEIKIGEKLPVSVFDSLSFLDGHRLKYDSIRGKNVIIEFWSVWCSTCIAGMPKLQSYQEKYNDELEVLLVTSQDSASIRRFWDMNPITKTIEIVPVVGDRLLKGHFPRKGVPYAVWIDKDLVVKHLTNGVYVTEENLQRFLKGEEILLNADK</sequence>
<dbReference type="EMBL" id="SUME01000002">
    <property type="protein sequence ID" value="TJZ61781.1"/>
    <property type="molecule type" value="Genomic_DNA"/>
</dbReference>
<dbReference type="RefSeq" id="WP_136900138.1">
    <property type="nucleotide sequence ID" value="NZ_SUME01000002.1"/>
</dbReference>
<dbReference type="PROSITE" id="PS51352">
    <property type="entry name" value="THIOREDOXIN_2"/>
    <property type="match status" value="1"/>
</dbReference>
<accession>A0A4U0P364</accession>
<evidence type="ECO:0000259" key="1">
    <source>
        <dbReference type="PROSITE" id="PS51352"/>
    </source>
</evidence>
<dbReference type="OrthoDB" id="1118217at2"/>
<evidence type="ECO:0000313" key="3">
    <source>
        <dbReference type="Proteomes" id="UP000306808"/>
    </source>
</evidence>
<dbReference type="CDD" id="cd02966">
    <property type="entry name" value="TlpA_like_family"/>
    <property type="match status" value="1"/>
</dbReference>
<name>A0A4U0P364_9SPHI</name>
<dbReference type="GO" id="GO:0016491">
    <property type="term" value="F:oxidoreductase activity"/>
    <property type="evidence" value="ECO:0007669"/>
    <property type="project" value="InterPro"/>
</dbReference>
<reference evidence="2 3" key="1">
    <citation type="submission" date="2019-04" db="EMBL/GenBank/DDBJ databases">
        <title>Sphingobacterium olei sp. nov., isolated from oil-contaminated soil.</title>
        <authorList>
            <person name="Liu B."/>
        </authorList>
    </citation>
    <scope>NUCLEOTIDE SEQUENCE [LARGE SCALE GENOMIC DNA]</scope>
    <source>
        <strain evidence="2 3">HAL-9</strain>
    </source>
</reference>
<dbReference type="AlphaFoldDB" id="A0A4U0P364"/>